<dbReference type="EMBL" id="QOQK01000004">
    <property type="protein sequence ID" value="RCL85174.1"/>
    <property type="molecule type" value="Genomic_DNA"/>
</dbReference>
<dbReference type="SUPFAM" id="SSF51338">
    <property type="entry name" value="Composite domain of metallo-dependent hydrolases"/>
    <property type="match status" value="1"/>
</dbReference>
<dbReference type="CDD" id="cd01299">
    <property type="entry name" value="Met_dep_hydrolase_A"/>
    <property type="match status" value="1"/>
</dbReference>
<dbReference type="InterPro" id="IPR011059">
    <property type="entry name" value="Metal-dep_hydrolase_composite"/>
</dbReference>
<dbReference type="AlphaFoldDB" id="A0A368EMC7"/>
<proteinExistence type="predicted"/>
<dbReference type="Gene3D" id="2.30.40.10">
    <property type="entry name" value="Urease, subunit C, domain 1"/>
    <property type="match status" value="1"/>
</dbReference>
<evidence type="ECO:0000259" key="1">
    <source>
        <dbReference type="Pfam" id="PF01979"/>
    </source>
</evidence>
<name>A0A368EMC7_9PROT</name>
<organism evidence="2 3">
    <name type="scientific">PS1 clade bacterium</name>
    <dbReference type="NCBI Taxonomy" id="2175152"/>
    <lineage>
        <taxon>Bacteria</taxon>
        <taxon>Pseudomonadati</taxon>
        <taxon>Pseudomonadota</taxon>
        <taxon>Alphaproteobacteria</taxon>
        <taxon>PS1 clade</taxon>
    </lineage>
</organism>
<gene>
    <name evidence="2" type="ORF">DBW64_01770</name>
</gene>
<dbReference type="Gene3D" id="3.20.20.140">
    <property type="entry name" value="Metal-dependent hydrolases"/>
    <property type="match status" value="1"/>
</dbReference>
<accession>A0A368EMC7</accession>
<feature type="domain" description="Amidohydrolase-related" evidence="1">
    <location>
        <begin position="55"/>
        <end position="410"/>
    </location>
</feature>
<dbReference type="Pfam" id="PF01979">
    <property type="entry name" value="Amidohydro_1"/>
    <property type="match status" value="1"/>
</dbReference>
<evidence type="ECO:0000313" key="3">
    <source>
        <dbReference type="Proteomes" id="UP000252289"/>
    </source>
</evidence>
<dbReference type="InterPro" id="IPR057744">
    <property type="entry name" value="OTAase-like"/>
</dbReference>
<dbReference type="InterPro" id="IPR032466">
    <property type="entry name" value="Metal_Hydrolase"/>
</dbReference>
<keyword evidence="2" id="KW-0378">Hydrolase</keyword>
<sequence>MIVLNNLNLFIGDADETIENGSLVVDQDKILYAGDSANKPDISSDINEIDCMGLFAMPGMTESHAHLSYTNNGPLELDKSPVEEVMIKTINNARVMLGSGFTSAISFGSVHRIDAFLKQGIENNDIIGPRLLAGGRDIGSTGSNADLHPDYAQLKIDGLGMITDGPWEVRKAVRTLSKNGVDVVKVMIDGELISSGGGIKPGVLGFTDEELDVLVSEAHGRGMRVACHARSAGAVKQAVKYGVDYIGHANYLDDEACELLDANKDKVFVGPAMAWEVTFLENYEMFGFAKDSREVEGYAAELEATIESVKKMKKLGIRVLVGGDYGLNITPHGTYAKDLEYFVKFFGFSQFEALRAATKHGGLAFMPDGGLGTLTAGNLADVVLIDGNPLEEIQILQDKSKIISVMKSGQLNFNLLDEKSPHLGLPTECEDIIKKKLQA</sequence>
<dbReference type="InterPro" id="IPR006680">
    <property type="entry name" value="Amidohydro-rel"/>
</dbReference>
<dbReference type="SUPFAM" id="SSF51556">
    <property type="entry name" value="Metallo-dependent hydrolases"/>
    <property type="match status" value="1"/>
</dbReference>
<dbReference type="GO" id="GO:0016810">
    <property type="term" value="F:hydrolase activity, acting on carbon-nitrogen (but not peptide) bonds"/>
    <property type="evidence" value="ECO:0007669"/>
    <property type="project" value="InterPro"/>
</dbReference>
<dbReference type="PANTHER" id="PTHR43135:SF3">
    <property type="entry name" value="ALPHA-D-RIBOSE 1-METHYLPHOSPHONATE 5-TRIPHOSPHATE DIPHOSPHATASE"/>
    <property type="match status" value="1"/>
</dbReference>
<dbReference type="PANTHER" id="PTHR43135">
    <property type="entry name" value="ALPHA-D-RIBOSE 1-METHYLPHOSPHONATE 5-TRIPHOSPHATE DIPHOSPHATASE"/>
    <property type="match status" value="1"/>
</dbReference>
<dbReference type="InterPro" id="IPR051781">
    <property type="entry name" value="Metallo-dep_Hydrolase"/>
</dbReference>
<comment type="caution">
    <text evidence="2">The sequence shown here is derived from an EMBL/GenBank/DDBJ whole genome shotgun (WGS) entry which is preliminary data.</text>
</comment>
<dbReference type="Proteomes" id="UP000252289">
    <property type="component" value="Unassembled WGS sequence"/>
</dbReference>
<protein>
    <submittedName>
        <fullName evidence="2">Amidohydrolase family protein</fullName>
    </submittedName>
</protein>
<evidence type="ECO:0000313" key="2">
    <source>
        <dbReference type="EMBL" id="RCL85174.1"/>
    </source>
</evidence>
<reference evidence="2 3" key="1">
    <citation type="journal article" date="2018" name="Microbiome">
        <title>Fine metagenomic profile of the Mediterranean stratified and mixed water columns revealed by assembly and recruitment.</title>
        <authorList>
            <person name="Haro-Moreno J.M."/>
            <person name="Lopez-Perez M."/>
            <person name="De La Torre J.R."/>
            <person name="Picazo A."/>
            <person name="Camacho A."/>
            <person name="Rodriguez-Valera F."/>
        </authorList>
    </citation>
    <scope>NUCLEOTIDE SEQUENCE [LARGE SCALE GENOMIC DNA]</scope>
    <source>
        <strain evidence="2">MED-G50</strain>
    </source>
</reference>